<dbReference type="SUPFAM" id="SSF143503">
    <property type="entry name" value="PUG domain-like"/>
    <property type="match status" value="1"/>
</dbReference>
<dbReference type="InterPro" id="IPR018997">
    <property type="entry name" value="PUB_domain"/>
</dbReference>
<evidence type="ECO:0000256" key="1">
    <source>
        <dbReference type="SAM" id="MobiDB-lite"/>
    </source>
</evidence>
<evidence type="ECO:0000259" key="2">
    <source>
        <dbReference type="PROSITE" id="PS50033"/>
    </source>
</evidence>
<gene>
    <name evidence="3" type="ORF">NEZAVI_LOCUS3729</name>
</gene>
<protein>
    <recommendedName>
        <fullName evidence="2">UBX domain-containing protein</fullName>
    </recommendedName>
</protein>
<dbReference type="GO" id="GO:0005737">
    <property type="term" value="C:cytoplasm"/>
    <property type="evidence" value="ECO:0007669"/>
    <property type="project" value="TreeGrafter"/>
</dbReference>
<organism evidence="3 4">
    <name type="scientific">Nezara viridula</name>
    <name type="common">Southern green stink bug</name>
    <name type="synonym">Cimex viridulus</name>
    <dbReference type="NCBI Taxonomy" id="85310"/>
    <lineage>
        <taxon>Eukaryota</taxon>
        <taxon>Metazoa</taxon>
        <taxon>Ecdysozoa</taxon>
        <taxon>Arthropoda</taxon>
        <taxon>Hexapoda</taxon>
        <taxon>Insecta</taxon>
        <taxon>Pterygota</taxon>
        <taxon>Neoptera</taxon>
        <taxon>Paraneoptera</taxon>
        <taxon>Hemiptera</taxon>
        <taxon>Heteroptera</taxon>
        <taxon>Panheteroptera</taxon>
        <taxon>Pentatomomorpha</taxon>
        <taxon>Pentatomoidea</taxon>
        <taxon>Pentatomidae</taxon>
        <taxon>Pentatominae</taxon>
        <taxon>Nezara</taxon>
    </lineage>
</organism>
<dbReference type="PANTHER" id="PTHR23153">
    <property type="entry name" value="UBX-RELATED"/>
    <property type="match status" value="1"/>
</dbReference>
<proteinExistence type="predicted"/>
<dbReference type="AlphaFoldDB" id="A0A9P0E350"/>
<sequence length="383" mass="43763">MKKFVEEKKRQLKFKLAGPGHRLASDGAGSSSDDPNSASLNAALQRSEKQQSDQSKGSSSKQPKKIPTESSSAATTSLEEQGEKDPQQISNRIFFTCPELDDGVYPMKVWMEKARSYIQDKKTTDRVEAAILAIKTLNPENEVQFAMKVLQKYVANLINHPDEEKYKVIRLGNPNIQKLMSINGAVDFLLAIGFDYKNVSFDDENEHKEETYFVHITREDLDLNSVLGSLESVKGLSFVLDRNVKIFVPGAGGLDEEPDEFYEWTVYDMKKESKYRKNESERNKELRTRKMRGEPKIKPQAEYTFIRVRLPEGTILQATFATSEKLVDLREFLISKIPLDYNFVFVLLPAKNFEESEEYKSFLELDLYPSVTLMIKSCSEQES</sequence>
<dbReference type="SUPFAM" id="SSF54236">
    <property type="entry name" value="Ubiquitin-like"/>
    <property type="match status" value="1"/>
</dbReference>
<dbReference type="SMART" id="SM00166">
    <property type="entry name" value="UBX"/>
    <property type="match status" value="1"/>
</dbReference>
<evidence type="ECO:0000313" key="4">
    <source>
        <dbReference type="Proteomes" id="UP001152798"/>
    </source>
</evidence>
<dbReference type="Proteomes" id="UP001152798">
    <property type="component" value="Chromosome 2"/>
</dbReference>
<feature type="domain" description="UBX" evidence="2">
    <location>
        <begin position="299"/>
        <end position="375"/>
    </location>
</feature>
<dbReference type="OrthoDB" id="49605at2759"/>
<accession>A0A9P0E350</accession>
<keyword evidence="4" id="KW-1185">Reference proteome</keyword>
<dbReference type="InterPro" id="IPR029071">
    <property type="entry name" value="Ubiquitin-like_domsf"/>
</dbReference>
<dbReference type="SMART" id="SM00580">
    <property type="entry name" value="PUG"/>
    <property type="match status" value="1"/>
</dbReference>
<dbReference type="Pfam" id="PF09409">
    <property type="entry name" value="PUB"/>
    <property type="match status" value="1"/>
</dbReference>
<dbReference type="PANTHER" id="PTHR23153:SF38">
    <property type="entry name" value="UBX DOMAIN-CONTAINING PROTEIN 6"/>
    <property type="match status" value="1"/>
</dbReference>
<feature type="compositionally biased region" description="Low complexity" evidence="1">
    <location>
        <begin position="25"/>
        <end position="43"/>
    </location>
</feature>
<dbReference type="CDD" id="cd01767">
    <property type="entry name" value="UBX"/>
    <property type="match status" value="1"/>
</dbReference>
<feature type="region of interest" description="Disordered" evidence="1">
    <location>
        <begin position="1"/>
        <end position="90"/>
    </location>
</feature>
<name>A0A9P0E350_NEZVI</name>
<dbReference type="Gene3D" id="1.20.58.2190">
    <property type="match status" value="1"/>
</dbReference>
<dbReference type="InterPro" id="IPR036339">
    <property type="entry name" value="PUB-like_dom_sf"/>
</dbReference>
<dbReference type="InterPro" id="IPR001012">
    <property type="entry name" value="UBX_dom"/>
</dbReference>
<feature type="compositionally biased region" description="Low complexity" evidence="1">
    <location>
        <begin position="52"/>
        <end position="61"/>
    </location>
</feature>
<dbReference type="EMBL" id="OV725078">
    <property type="protein sequence ID" value="CAH1392994.1"/>
    <property type="molecule type" value="Genomic_DNA"/>
</dbReference>
<dbReference type="PROSITE" id="PS50033">
    <property type="entry name" value="UBX"/>
    <property type="match status" value="1"/>
</dbReference>
<dbReference type="Gene3D" id="3.10.20.90">
    <property type="entry name" value="Phosphatidylinositol 3-kinase Catalytic Subunit, Chain A, domain 1"/>
    <property type="match status" value="1"/>
</dbReference>
<dbReference type="Pfam" id="PF00789">
    <property type="entry name" value="UBX"/>
    <property type="match status" value="1"/>
</dbReference>
<feature type="compositionally biased region" description="Low complexity" evidence="1">
    <location>
        <begin position="68"/>
        <end position="79"/>
    </location>
</feature>
<reference evidence="3" key="1">
    <citation type="submission" date="2022-01" db="EMBL/GenBank/DDBJ databases">
        <authorList>
            <person name="King R."/>
        </authorList>
    </citation>
    <scope>NUCLEOTIDE SEQUENCE</scope>
</reference>
<evidence type="ECO:0000313" key="3">
    <source>
        <dbReference type="EMBL" id="CAH1392994.1"/>
    </source>
</evidence>